<dbReference type="InterPro" id="IPR024079">
    <property type="entry name" value="MetalloPept_cat_dom_sf"/>
</dbReference>
<dbReference type="RefSeq" id="WP_090408528.1">
    <property type="nucleotide sequence ID" value="NZ_VFES01000001.1"/>
</dbReference>
<proteinExistence type="predicted"/>
<dbReference type="SMART" id="SM00235">
    <property type="entry name" value="ZnMc"/>
    <property type="match status" value="1"/>
</dbReference>
<evidence type="ECO:0000313" key="2">
    <source>
        <dbReference type="EMBL" id="TWR70344.1"/>
    </source>
</evidence>
<dbReference type="InterPro" id="IPR001506">
    <property type="entry name" value="Peptidase_M12A"/>
</dbReference>
<dbReference type="OrthoDB" id="3669864at2"/>
<dbReference type="AlphaFoldDB" id="A0A5C5PQI2"/>
<sequence>MAPGLHRLEYAYAFPAQPHGTLVTRCDTYRASSDTSSDFLDLELTMIAPNMLPLPATAEKNIYESPENQSAPLRRNKRGVALFERLWPQNSNLTISLANMDEREKALTKANINQWAPHINLKLKFVETPDADIRITSISAPAAGWSRIGKDAKEIPSSEFSMGINFKNDDNKVIRTIQHEFGHALGLDHEHKHPDRTLEFDKEKLYAYAQSVGMSKAETDSQILFKYHQKRLKIKTSDYDKKSIMHYEFASDLLKDGKGIGMNIELSEDDINFIKTLYPRSLPSPAKTAKYFNASATVSKLWPNHSTVTLSLLNMSDAQKKFTQEHIALMQPYINLKLEFIEGPRGDIRIAPTAKGKKSWSAIGTDAKRVHLSKPTMGIDFDSKKKYPSLFMKNLFAQALGFGKQ</sequence>
<dbReference type="Gene3D" id="3.40.390.10">
    <property type="entry name" value="Collagenase (Catalytic Domain)"/>
    <property type="match status" value="2"/>
</dbReference>
<reference evidence="2 3" key="1">
    <citation type="submission" date="2019-06" db="EMBL/GenBank/DDBJ databases">
        <title>Pseudomonas bimorpha sp. nov. isolated from bovine raw milk and skim milk concentrate.</title>
        <authorList>
            <person name="Hofmann K."/>
            <person name="Huptas C."/>
            <person name="Doll E."/>
            <person name="Scherer S."/>
            <person name="Wenning M."/>
        </authorList>
    </citation>
    <scope>NUCLEOTIDE SEQUENCE [LARGE SCALE GENOMIC DNA]</scope>
    <source>
        <strain evidence="2 3">DSM 17515</strain>
    </source>
</reference>
<dbReference type="PANTHER" id="PTHR10127:SF850">
    <property type="entry name" value="METALLOENDOPEPTIDASE"/>
    <property type="match status" value="1"/>
</dbReference>
<comment type="caution">
    <text evidence="2">The sequence shown here is derived from an EMBL/GenBank/DDBJ whole genome shotgun (WGS) entry which is preliminary data.</text>
</comment>
<dbReference type="InterPro" id="IPR006026">
    <property type="entry name" value="Peptidase_Metallo"/>
</dbReference>
<evidence type="ECO:0000313" key="3">
    <source>
        <dbReference type="Proteomes" id="UP000317267"/>
    </source>
</evidence>
<organism evidence="2 3">
    <name type="scientific">Pseudomonas grimontii</name>
    <dbReference type="NCBI Taxonomy" id="129847"/>
    <lineage>
        <taxon>Bacteria</taxon>
        <taxon>Pseudomonadati</taxon>
        <taxon>Pseudomonadota</taxon>
        <taxon>Gammaproteobacteria</taxon>
        <taxon>Pseudomonadales</taxon>
        <taxon>Pseudomonadaceae</taxon>
        <taxon>Pseudomonas</taxon>
    </lineage>
</organism>
<dbReference type="EMBL" id="VFES01000001">
    <property type="protein sequence ID" value="TWR70344.1"/>
    <property type="molecule type" value="Genomic_DNA"/>
</dbReference>
<dbReference type="SUPFAM" id="SSF55486">
    <property type="entry name" value="Metalloproteases ('zincins'), catalytic domain"/>
    <property type="match status" value="1"/>
</dbReference>
<dbReference type="PANTHER" id="PTHR10127">
    <property type="entry name" value="DISCOIDIN, CUB, EGF, LAMININ , AND ZINC METALLOPROTEASE DOMAIN CONTAINING"/>
    <property type="match status" value="1"/>
</dbReference>
<dbReference type="Pfam" id="PF01400">
    <property type="entry name" value="Astacin"/>
    <property type="match status" value="1"/>
</dbReference>
<dbReference type="GO" id="GO:0004222">
    <property type="term" value="F:metalloendopeptidase activity"/>
    <property type="evidence" value="ECO:0007669"/>
    <property type="project" value="InterPro"/>
</dbReference>
<protein>
    <recommendedName>
        <fullName evidence="1">Peptidase metallopeptidase domain-containing protein</fullName>
    </recommendedName>
</protein>
<dbReference type="Proteomes" id="UP000317267">
    <property type="component" value="Unassembled WGS sequence"/>
</dbReference>
<dbReference type="GO" id="GO:0006508">
    <property type="term" value="P:proteolysis"/>
    <property type="evidence" value="ECO:0007669"/>
    <property type="project" value="InterPro"/>
</dbReference>
<dbReference type="GO" id="GO:0008270">
    <property type="term" value="F:zinc ion binding"/>
    <property type="evidence" value="ECO:0007669"/>
    <property type="project" value="InterPro"/>
</dbReference>
<feature type="domain" description="Peptidase metallopeptidase" evidence="1">
    <location>
        <begin position="83"/>
        <end position="230"/>
    </location>
</feature>
<gene>
    <name evidence="2" type="ORF">FIV39_03125</name>
</gene>
<accession>A0A5C5PQI2</accession>
<evidence type="ECO:0000259" key="1">
    <source>
        <dbReference type="SMART" id="SM00235"/>
    </source>
</evidence>
<name>A0A5C5PQI2_9PSED</name>